<proteinExistence type="predicted"/>
<accession>A0A3M0CXD1</accession>
<dbReference type="OrthoDB" id="8479916at2"/>
<dbReference type="InParanoid" id="A0A3M0CXD1"/>
<keyword evidence="2" id="KW-1185">Reference proteome</keyword>
<protein>
    <submittedName>
        <fullName evidence="1">Uncharacterized protein</fullName>
    </submittedName>
</protein>
<evidence type="ECO:0000313" key="2">
    <source>
        <dbReference type="Proteomes" id="UP000271227"/>
    </source>
</evidence>
<dbReference type="Proteomes" id="UP000271227">
    <property type="component" value="Unassembled WGS sequence"/>
</dbReference>
<comment type="caution">
    <text evidence="1">The sequence shown here is derived from an EMBL/GenBank/DDBJ whole genome shotgun (WGS) entry which is preliminary data.</text>
</comment>
<evidence type="ECO:0000313" key="1">
    <source>
        <dbReference type="EMBL" id="RMB12136.1"/>
    </source>
</evidence>
<sequence>MKNNLKNPILLGEAPKGENGYPFDWNAWSSKRLAEAMGYESKNIYKFFHPKNLLNEVQLTGNDRFDDFDHAKALANFPTLIGSGSRVVCVGTRVTQVVSDFLGLDDKGVETYIPYCKWGKVTADGHVFSRIPHPANRSGRWCHRAGRPAQPEQAINFLVATIRERYPDAFSWRKEITLS</sequence>
<reference evidence="1 2" key="1">
    <citation type="submission" date="2018-10" db="EMBL/GenBank/DDBJ databases">
        <title>Genomic Encyclopedia of Archaeal and Bacterial Type Strains, Phase II (KMG-II): from individual species to whole genera.</title>
        <authorList>
            <person name="Goeker M."/>
        </authorList>
    </citation>
    <scope>NUCLEOTIDE SEQUENCE [LARGE SCALE GENOMIC DNA]</scope>
    <source>
        <strain evidence="1 2">DSM 25217</strain>
    </source>
</reference>
<dbReference type="AlphaFoldDB" id="A0A3M0CXD1"/>
<name>A0A3M0CXD1_9PROT</name>
<dbReference type="RefSeq" id="WP_147453449.1">
    <property type="nucleotide sequence ID" value="NZ_REFR01000009.1"/>
</dbReference>
<organism evidence="1 2">
    <name type="scientific">Eilatimonas milleporae</name>
    <dbReference type="NCBI Taxonomy" id="911205"/>
    <lineage>
        <taxon>Bacteria</taxon>
        <taxon>Pseudomonadati</taxon>
        <taxon>Pseudomonadota</taxon>
        <taxon>Alphaproteobacteria</taxon>
        <taxon>Kordiimonadales</taxon>
        <taxon>Kordiimonadaceae</taxon>
        <taxon>Eilatimonas</taxon>
    </lineage>
</organism>
<gene>
    <name evidence="1" type="ORF">BXY39_0627</name>
</gene>
<dbReference type="EMBL" id="REFR01000009">
    <property type="protein sequence ID" value="RMB12136.1"/>
    <property type="molecule type" value="Genomic_DNA"/>
</dbReference>